<comment type="caution">
    <text evidence="1">The sequence shown here is derived from an EMBL/GenBank/DDBJ whole genome shotgun (WGS) entry which is preliminary data.</text>
</comment>
<accession>A0AAE8N8N4</accession>
<sequence>MSTPNGPEAGGKPPRTVTAVVARGHTVMNGDGKPVAAGGEVVLPASEAARLRKTGFLVDPKEPEVPRNDGDTVGPRVVTKSTVQIKRG</sequence>
<name>A0AAE8N8N4_BURCE</name>
<dbReference type="RefSeq" id="WP_146125451.1">
    <property type="nucleotide sequence ID" value="NZ_UARD01000001.1"/>
</dbReference>
<dbReference type="AlphaFoldDB" id="A0AAE8N8N4"/>
<evidence type="ECO:0000313" key="2">
    <source>
        <dbReference type="Proteomes" id="UP000250416"/>
    </source>
</evidence>
<protein>
    <submittedName>
        <fullName evidence="1">Uncharacterized protein</fullName>
    </submittedName>
</protein>
<gene>
    <name evidence="1" type="ORF">NCTC10661_00196</name>
</gene>
<dbReference type="EMBL" id="UARD01000001">
    <property type="protein sequence ID" value="SPV11601.1"/>
    <property type="molecule type" value="Genomic_DNA"/>
</dbReference>
<dbReference type="Proteomes" id="UP000250416">
    <property type="component" value="Unassembled WGS sequence"/>
</dbReference>
<proteinExistence type="predicted"/>
<reference evidence="1 2" key="1">
    <citation type="submission" date="2018-06" db="EMBL/GenBank/DDBJ databases">
        <authorList>
            <consortium name="Pathogen Informatics"/>
            <person name="Doyle S."/>
        </authorList>
    </citation>
    <scope>NUCLEOTIDE SEQUENCE [LARGE SCALE GENOMIC DNA]</scope>
    <source>
        <strain evidence="1 2">NCTC10661</strain>
    </source>
</reference>
<organism evidence="1 2">
    <name type="scientific">Burkholderia cepacia</name>
    <name type="common">Pseudomonas cepacia</name>
    <dbReference type="NCBI Taxonomy" id="292"/>
    <lineage>
        <taxon>Bacteria</taxon>
        <taxon>Pseudomonadati</taxon>
        <taxon>Pseudomonadota</taxon>
        <taxon>Betaproteobacteria</taxon>
        <taxon>Burkholderiales</taxon>
        <taxon>Burkholderiaceae</taxon>
        <taxon>Burkholderia</taxon>
        <taxon>Burkholderia cepacia complex</taxon>
    </lineage>
</organism>
<evidence type="ECO:0000313" key="1">
    <source>
        <dbReference type="EMBL" id="SPV11601.1"/>
    </source>
</evidence>